<evidence type="ECO:0000256" key="2">
    <source>
        <dbReference type="ARBA" id="ARBA00023015"/>
    </source>
</evidence>
<dbReference type="NCBIfam" id="TIGR02985">
    <property type="entry name" value="Sig70_bacteroi1"/>
    <property type="match status" value="1"/>
</dbReference>
<dbReference type="InterPro" id="IPR013325">
    <property type="entry name" value="RNA_pol_sigma_r2"/>
</dbReference>
<dbReference type="NCBIfam" id="TIGR02937">
    <property type="entry name" value="sigma70-ECF"/>
    <property type="match status" value="1"/>
</dbReference>
<dbReference type="Pfam" id="PF08281">
    <property type="entry name" value="Sigma70_r4_2"/>
    <property type="match status" value="1"/>
</dbReference>
<dbReference type="CDD" id="cd06171">
    <property type="entry name" value="Sigma70_r4"/>
    <property type="match status" value="1"/>
</dbReference>
<protein>
    <submittedName>
        <fullName evidence="7">RNA polymerase sigma-70 factor</fullName>
    </submittedName>
</protein>
<dbReference type="InterPro" id="IPR036388">
    <property type="entry name" value="WH-like_DNA-bd_sf"/>
</dbReference>
<feature type="domain" description="RNA polymerase sigma-70 region 2" evidence="5">
    <location>
        <begin position="20"/>
        <end position="87"/>
    </location>
</feature>
<dbReference type="PANTHER" id="PTHR43133">
    <property type="entry name" value="RNA POLYMERASE ECF-TYPE SIGMA FACTO"/>
    <property type="match status" value="1"/>
</dbReference>
<keyword evidence="7" id="KW-0614">Plasmid</keyword>
<organism evidence="7 8">
    <name type="scientific">Flammeovirga kamogawensis</name>
    <dbReference type="NCBI Taxonomy" id="373891"/>
    <lineage>
        <taxon>Bacteria</taxon>
        <taxon>Pseudomonadati</taxon>
        <taxon>Bacteroidota</taxon>
        <taxon>Cytophagia</taxon>
        <taxon>Cytophagales</taxon>
        <taxon>Flammeovirgaceae</taxon>
        <taxon>Flammeovirga</taxon>
    </lineage>
</organism>
<accession>A0ABX8H496</accession>
<dbReference type="Gene3D" id="1.10.1740.10">
    <property type="match status" value="1"/>
</dbReference>
<dbReference type="InterPro" id="IPR013249">
    <property type="entry name" value="RNA_pol_sigma70_r4_t2"/>
</dbReference>
<keyword evidence="2" id="KW-0805">Transcription regulation</keyword>
<keyword evidence="4" id="KW-0804">Transcription</keyword>
<feature type="domain" description="RNA polymerase sigma factor 70 region 4 type 2" evidence="6">
    <location>
        <begin position="118"/>
        <end position="167"/>
    </location>
</feature>
<dbReference type="Gene3D" id="1.10.10.10">
    <property type="entry name" value="Winged helix-like DNA-binding domain superfamily/Winged helix DNA-binding domain"/>
    <property type="match status" value="1"/>
</dbReference>
<name>A0ABX8H496_9BACT</name>
<geneLocation type="plasmid" evidence="7 8">
    <name>p1</name>
</geneLocation>
<evidence type="ECO:0000259" key="6">
    <source>
        <dbReference type="Pfam" id="PF08281"/>
    </source>
</evidence>
<comment type="similarity">
    <text evidence="1">Belongs to the sigma-70 factor family. ECF subfamily.</text>
</comment>
<dbReference type="RefSeq" id="WP_144076925.1">
    <property type="nucleotide sequence ID" value="NZ_CP076130.1"/>
</dbReference>
<dbReference type="InterPro" id="IPR013324">
    <property type="entry name" value="RNA_pol_sigma_r3/r4-like"/>
</dbReference>
<dbReference type="InterPro" id="IPR039425">
    <property type="entry name" value="RNA_pol_sigma-70-like"/>
</dbReference>
<proteinExistence type="inferred from homology"/>
<dbReference type="SUPFAM" id="SSF88946">
    <property type="entry name" value="Sigma2 domain of RNA polymerase sigma factors"/>
    <property type="match status" value="1"/>
</dbReference>
<dbReference type="EMBL" id="CP076130">
    <property type="protein sequence ID" value="QWG10474.1"/>
    <property type="molecule type" value="Genomic_DNA"/>
</dbReference>
<evidence type="ECO:0000313" key="7">
    <source>
        <dbReference type="EMBL" id="QWG10474.1"/>
    </source>
</evidence>
<dbReference type="PANTHER" id="PTHR43133:SF46">
    <property type="entry name" value="RNA POLYMERASE SIGMA-70 FACTOR ECF SUBFAMILY"/>
    <property type="match status" value="1"/>
</dbReference>
<reference evidence="7 8" key="1">
    <citation type="submission" date="2021-05" db="EMBL/GenBank/DDBJ databases">
        <title>Comparative genomic studies on the polysaccharide-degrading batcterial strains of the Flammeovirga genus.</title>
        <authorList>
            <person name="Zewei F."/>
            <person name="Zheng Z."/>
            <person name="Yu L."/>
            <person name="Ruyue G."/>
            <person name="Yanhong M."/>
            <person name="Yuanyuan C."/>
            <person name="Jingyan G."/>
            <person name="Wenjun H."/>
        </authorList>
    </citation>
    <scope>NUCLEOTIDE SEQUENCE [LARGE SCALE GENOMIC DNA]</scope>
    <source>
        <strain evidence="7 8">YS10</strain>
        <plasmid evidence="7 8">p1</plasmid>
    </source>
</reference>
<evidence type="ECO:0000256" key="4">
    <source>
        <dbReference type="ARBA" id="ARBA00023163"/>
    </source>
</evidence>
<sequence length="179" mass="20968">MKTDRTNNELPQPDLFFKNLYSSYYKSMAIYAYSILGVKSSSNDVVQDVFLTLWEKRAQLDKIDNIKGYLFKAVKFKALDFLRAQQRQTQKQATVEKEFYPQKMYHETSLEAAEFEEKIQGYLKDLHPNYRQAIMLSRFSGLTNDQIAEVMNVSKKTVENHLFRGLSLLKKQLSKNISE</sequence>
<keyword evidence="8" id="KW-1185">Reference proteome</keyword>
<evidence type="ECO:0000256" key="3">
    <source>
        <dbReference type="ARBA" id="ARBA00023082"/>
    </source>
</evidence>
<dbReference type="Proteomes" id="UP000682802">
    <property type="component" value="Plasmid p1"/>
</dbReference>
<evidence type="ECO:0000256" key="1">
    <source>
        <dbReference type="ARBA" id="ARBA00010641"/>
    </source>
</evidence>
<dbReference type="InterPro" id="IPR014284">
    <property type="entry name" value="RNA_pol_sigma-70_dom"/>
</dbReference>
<dbReference type="Pfam" id="PF04542">
    <property type="entry name" value="Sigma70_r2"/>
    <property type="match status" value="1"/>
</dbReference>
<dbReference type="SUPFAM" id="SSF88659">
    <property type="entry name" value="Sigma3 and sigma4 domains of RNA polymerase sigma factors"/>
    <property type="match status" value="1"/>
</dbReference>
<evidence type="ECO:0000313" key="8">
    <source>
        <dbReference type="Proteomes" id="UP000682802"/>
    </source>
</evidence>
<dbReference type="InterPro" id="IPR014327">
    <property type="entry name" value="RNA_pol_sigma70_bacteroid"/>
</dbReference>
<gene>
    <name evidence="7" type="ORF">KM029_26220</name>
</gene>
<evidence type="ECO:0000259" key="5">
    <source>
        <dbReference type="Pfam" id="PF04542"/>
    </source>
</evidence>
<keyword evidence="3" id="KW-0731">Sigma factor</keyword>
<dbReference type="InterPro" id="IPR007627">
    <property type="entry name" value="RNA_pol_sigma70_r2"/>
</dbReference>